<proteinExistence type="predicted"/>
<feature type="transmembrane region" description="Helical" evidence="1">
    <location>
        <begin position="48"/>
        <end position="66"/>
    </location>
</feature>
<feature type="transmembrane region" description="Helical" evidence="1">
    <location>
        <begin position="12"/>
        <end position="36"/>
    </location>
</feature>
<protein>
    <submittedName>
        <fullName evidence="2">Uncharacterized protein</fullName>
    </submittedName>
</protein>
<dbReference type="AlphaFoldDB" id="A0AAV6JUP3"/>
<organism evidence="2 3">
    <name type="scientific">Rhododendron griersonianum</name>
    <dbReference type="NCBI Taxonomy" id="479676"/>
    <lineage>
        <taxon>Eukaryota</taxon>
        <taxon>Viridiplantae</taxon>
        <taxon>Streptophyta</taxon>
        <taxon>Embryophyta</taxon>
        <taxon>Tracheophyta</taxon>
        <taxon>Spermatophyta</taxon>
        <taxon>Magnoliopsida</taxon>
        <taxon>eudicotyledons</taxon>
        <taxon>Gunneridae</taxon>
        <taxon>Pentapetalae</taxon>
        <taxon>asterids</taxon>
        <taxon>Ericales</taxon>
        <taxon>Ericaceae</taxon>
        <taxon>Ericoideae</taxon>
        <taxon>Rhodoreae</taxon>
        <taxon>Rhododendron</taxon>
    </lineage>
</organism>
<name>A0AAV6JUP3_9ERIC</name>
<evidence type="ECO:0000256" key="1">
    <source>
        <dbReference type="SAM" id="Phobius"/>
    </source>
</evidence>
<dbReference type="EMBL" id="JACTNZ010000006">
    <property type="protein sequence ID" value="KAG5543869.1"/>
    <property type="molecule type" value="Genomic_DNA"/>
</dbReference>
<dbReference type="Proteomes" id="UP000823749">
    <property type="component" value="Chromosome 6"/>
</dbReference>
<keyword evidence="1" id="KW-1133">Transmembrane helix</keyword>
<keyword evidence="3" id="KW-1185">Reference proteome</keyword>
<gene>
    <name evidence="2" type="ORF">RHGRI_016583</name>
</gene>
<sequence length="119" mass="13821">MTWQEVQKAAEAALRSAGFWSGLWCFVNAMSTGYQWVGQMSFLGPPSFVKVILSLGLIAAVYQVWLERNARILKNKARDPSTLFQVLASDMRNRICSWNMVENSYENWTAYRRIFLRKF</sequence>
<evidence type="ECO:0000313" key="3">
    <source>
        <dbReference type="Proteomes" id="UP000823749"/>
    </source>
</evidence>
<accession>A0AAV6JUP3</accession>
<keyword evidence="1" id="KW-0472">Membrane</keyword>
<keyword evidence="1" id="KW-0812">Transmembrane</keyword>
<evidence type="ECO:0000313" key="2">
    <source>
        <dbReference type="EMBL" id="KAG5543869.1"/>
    </source>
</evidence>
<comment type="caution">
    <text evidence="2">The sequence shown here is derived from an EMBL/GenBank/DDBJ whole genome shotgun (WGS) entry which is preliminary data.</text>
</comment>
<reference evidence="2 3" key="1">
    <citation type="submission" date="2020-08" db="EMBL/GenBank/DDBJ databases">
        <title>Plant Genome Project.</title>
        <authorList>
            <person name="Zhang R.-G."/>
        </authorList>
    </citation>
    <scope>NUCLEOTIDE SEQUENCE [LARGE SCALE GENOMIC DNA]</scope>
    <source>
        <strain evidence="2">WSP0</strain>
        <tissue evidence="2">Leaf</tissue>
    </source>
</reference>